<keyword evidence="5 7" id="KW-0472">Membrane</keyword>
<gene>
    <name evidence="9" type="primary">LOC100371846</name>
</gene>
<reference evidence="9" key="1">
    <citation type="submission" date="2025-08" db="UniProtKB">
        <authorList>
            <consortium name="RefSeq"/>
        </authorList>
    </citation>
    <scope>IDENTIFICATION</scope>
    <source>
        <tissue evidence="9">Testes</tissue>
    </source>
</reference>
<sequence>MPVIEEVPDDEPTAGPSTSGNDGPGTSSEDTAPPQPPAGYNWQALTVYISNNKINTSLWLSRWFTVACCIVFIIPIFGSGYAYAAYQRALISNGLTSALRLHQRLPRIQLTREFFGMMLLEDSCHYLLYSLLFANSHPITLVLTPVMLYALLYAMNYTRTLLNMLNPNALPGVHNLINKLAAKQQQIFRFIALNEIILMPCIIFMIFTGRCSLILPFIYYRFLTFRYTSRRNAYCRTMFYEMRVVAENYSRQPNCPGFVSNIITKSIMFLNRLAPPTATAPQQQS</sequence>
<name>A0ABM0MXY3_SACKO</name>
<keyword evidence="8" id="KW-1185">Reference proteome</keyword>
<dbReference type="Proteomes" id="UP000694865">
    <property type="component" value="Unplaced"/>
</dbReference>
<keyword evidence="3 7" id="KW-0812">Transmembrane</keyword>
<feature type="transmembrane region" description="Helical" evidence="7">
    <location>
        <begin position="196"/>
        <end position="220"/>
    </location>
</feature>
<protein>
    <submittedName>
        <fullName evidence="9">Transmembrane protein 33-like</fullName>
    </submittedName>
</protein>
<comment type="subcellular location">
    <subcellularLocation>
        <location evidence="1">Membrane</location>
        <topology evidence="1">Multi-pass membrane protein</topology>
    </subcellularLocation>
</comment>
<organism evidence="8 9">
    <name type="scientific">Saccoglossus kowalevskii</name>
    <name type="common">Acorn worm</name>
    <dbReference type="NCBI Taxonomy" id="10224"/>
    <lineage>
        <taxon>Eukaryota</taxon>
        <taxon>Metazoa</taxon>
        <taxon>Hemichordata</taxon>
        <taxon>Enteropneusta</taxon>
        <taxon>Harrimaniidae</taxon>
        <taxon>Saccoglossus</taxon>
    </lineage>
</organism>
<feature type="compositionally biased region" description="Polar residues" evidence="6">
    <location>
        <begin position="15"/>
        <end position="30"/>
    </location>
</feature>
<evidence type="ECO:0000256" key="1">
    <source>
        <dbReference type="ARBA" id="ARBA00004141"/>
    </source>
</evidence>
<evidence type="ECO:0000313" key="9">
    <source>
        <dbReference type="RefSeq" id="XP_006824874.1"/>
    </source>
</evidence>
<dbReference type="GeneID" id="100371846"/>
<evidence type="ECO:0000256" key="5">
    <source>
        <dbReference type="ARBA" id="ARBA00023136"/>
    </source>
</evidence>
<evidence type="ECO:0000256" key="3">
    <source>
        <dbReference type="ARBA" id="ARBA00022692"/>
    </source>
</evidence>
<feature type="region of interest" description="Disordered" evidence="6">
    <location>
        <begin position="1"/>
        <end position="35"/>
    </location>
</feature>
<dbReference type="PANTHER" id="PTHR12703:SF4">
    <property type="entry name" value="TRANSMEMBRANE PROTEIN 33"/>
    <property type="match status" value="1"/>
</dbReference>
<evidence type="ECO:0000256" key="4">
    <source>
        <dbReference type="ARBA" id="ARBA00022989"/>
    </source>
</evidence>
<evidence type="ECO:0000256" key="7">
    <source>
        <dbReference type="SAM" id="Phobius"/>
    </source>
</evidence>
<dbReference type="PANTHER" id="PTHR12703">
    <property type="entry name" value="TRANSMEMBRANE PROTEIN 33"/>
    <property type="match status" value="1"/>
</dbReference>
<feature type="compositionally biased region" description="Acidic residues" evidence="6">
    <location>
        <begin position="1"/>
        <end position="12"/>
    </location>
</feature>
<dbReference type="InterPro" id="IPR005344">
    <property type="entry name" value="TMEM33/Pom33"/>
</dbReference>
<evidence type="ECO:0000256" key="6">
    <source>
        <dbReference type="SAM" id="MobiDB-lite"/>
    </source>
</evidence>
<dbReference type="InterPro" id="IPR051645">
    <property type="entry name" value="PER33/POM33_regulator"/>
</dbReference>
<feature type="transmembrane region" description="Helical" evidence="7">
    <location>
        <begin position="126"/>
        <end position="155"/>
    </location>
</feature>
<proteinExistence type="inferred from homology"/>
<evidence type="ECO:0000313" key="8">
    <source>
        <dbReference type="Proteomes" id="UP000694865"/>
    </source>
</evidence>
<accession>A0ABM0MXY3</accession>
<evidence type="ECO:0000256" key="2">
    <source>
        <dbReference type="ARBA" id="ARBA00007322"/>
    </source>
</evidence>
<feature type="transmembrane region" description="Helical" evidence="7">
    <location>
        <begin position="63"/>
        <end position="84"/>
    </location>
</feature>
<keyword evidence="4 7" id="KW-1133">Transmembrane helix</keyword>
<dbReference type="Pfam" id="PF03661">
    <property type="entry name" value="TMEM33_Pom33"/>
    <property type="match status" value="1"/>
</dbReference>
<comment type="similarity">
    <text evidence="2">Belongs to the PER33/POM33 family.</text>
</comment>
<dbReference type="RefSeq" id="XP_006824874.1">
    <property type="nucleotide sequence ID" value="XM_006824811.1"/>
</dbReference>